<name>A0ABS8I803_9NOSO</name>
<dbReference type="CDD" id="cd18741">
    <property type="entry name" value="PIN_VapC4-5_FitB-like"/>
    <property type="match status" value="1"/>
</dbReference>
<dbReference type="EMBL" id="JAIVFQ010000017">
    <property type="protein sequence ID" value="MCC5600327.1"/>
    <property type="molecule type" value="Genomic_DNA"/>
</dbReference>
<evidence type="ECO:0000256" key="2">
    <source>
        <dbReference type="ARBA" id="ARBA00022649"/>
    </source>
</evidence>
<evidence type="ECO:0000256" key="5">
    <source>
        <dbReference type="ARBA" id="ARBA00022801"/>
    </source>
</evidence>
<keyword evidence="5" id="KW-0378">Hydrolase</keyword>
<keyword evidence="4" id="KW-0479">Metal-binding</keyword>
<evidence type="ECO:0000259" key="8">
    <source>
        <dbReference type="Pfam" id="PF01850"/>
    </source>
</evidence>
<dbReference type="Gene3D" id="3.40.50.1010">
    <property type="entry name" value="5'-nuclease"/>
    <property type="match status" value="1"/>
</dbReference>
<dbReference type="PANTHER" id="PTHR33653:SF1">
    <property type="entry name" value="RIBONUCLEASE VAPC2"/>
    <property type="match status" value="1"/>
</dbReference>
<sequence>MTNSTIVDTDILIDAGSGVLEAVKCLQNLKASSGLAISIITQMELMVSCRNKAELQTLLNFLKQFYIIKIDQAVSDTAVDLLRSYRLSDNLAIPDSLIAATAIVWNYPFITKNQRDYRFIQGLNLLPYP</sequence>
<protein>
    <submittedName>
        <fullName evidence="9">Type II toxin-antitoxin system VapC family toxin</fullName>
    </submittedName>
</protein>
<dbReference type="RefSeq" id="WP_229485408.1">
    <property type="nucleotide sequence ID" value="NZ_JAIVFQ010000017.1"/>
</dbReference>
<keyword evidence="10" id="KW-1185">Reference proteome</keyword>
<dbReference type="InterPro" id="IPR029060">
    <property type="entry name" value="PIN-like_dom_sf"/>
</dbReference>
<evidence type="ECO:0000313" key="10">
    <source>
        <dbReference type="Proteomes" id="UP001199525"/>
    </source>
</evidence>
<dbReference type="Proteomes" id="UP001199525">
    <property type="component" value="Unassembled WGS sequence"/>
</dbReference>
<evidence type="ECO:0000256" key="6">
    <source>
        <dbReference type="ARBA" id="ARBA00022842"/>
    </source>
</evidence>
<comment type="cofactor">
    <cofactor evidence="1">
        <name>Mg(2+)</name>
        <dbReference type="ChEBI" id="CHEBI:18420"/>
    </cofactor>
</comment>
<dbReference type="PANTHER" id="PTHR33653">
    <property type="entry name" value="RIBONUCLEASE VAPC2"/>
    <property type="match status" value="1"/>
</dbReference>
<evidence type="ECO:0000313" key="9">
    <source>
        <dbReference type="EMBL" id="MCC5600327.1"/>
    </source>
</evidence>
<evidence type="ECO:0000256" key="4">
    <source>
        <dbReference type="ARBA" id="ARBA00022723"/>
    </source>
</evidence>
<dbReference type="InterPro" id="IPR002716">
    <property type="entry name" value="PIN_dom"/>
</dbReference>
<dbReference type="Pfam" id="PF01850">
    <property type="entry name" value="PIN"/>
    <property type="match status" value="1"/>
</dbReference>
<accession>A0ABS8I803</accession>
<keyword evidence="3" id="KW-0540">Nuclease</keyword>
<feature type="domain" description="PIN" evidence="8">
    <location>
        <begin position="6"/>
        <end position="115"/>
    </location>
</feature>
<keyword evidence="6" id="KW-0460">Magnesium</keyword>
<proteinExistence type="inferred from homology"/>
<evidence type="ECO:0000256" key="7">
    <source>
        <dbReference type="ARBA" id="ARBA00038093"/>
    </source>
</evidence>
<keyword evidence="2" id="KW-1277">Toxin-antitoxin system</keyword>
<comment type="caution">
    <text evidence="9">The sequence shown here is derived from an EMBL/GenBank/DDBJ whole genome shotgun (WGS) entry which is preliminary data.</text>
</comment>
<evidence type="ECO:0000256" key="1">
    <source>
        <dbReference type="ARBA" id="ARBA00001946"/>
    </source>
</evidence>
<dbReference type="SUPFAM" id="SSF88723">
    <property type="entry name" value="PIN domain-like"/>
    <property type="match status" value="1"/>
</dbReference>
<dbReference type="InterPro" id="IPR050556">
    <property type="entry name" value="Type_II_TA_system_RNase"/>
</dbReference>
<reference evidence="9 10" key="1">
    <citation type="journal article" date="2021" name="Microorganisms">
        <title>Genome Evolution of Filamentous Cyanobacterium Nostoc Species: From Facultative Symbiosis to Free Living.</title>
        <authorList>
            <person name="Huo D."/>
            <person name="Li H."/>
            <person name="Cai F."/>
            <person name="Guo X."/>
            <person name="Qiao Z."/>
            <person name="Wang W."/>
            <person name="Yu G."/>
            <person name="Li R."/>
        </authorList>
    </citation>
    <scope>NUCLEOTIDE SEQUENCE [LARGE SCALE GENOMIC DNA]</scope>
    <source>
        <strain evidence="9 10">CHAB 5714</strain>
    </source>
</reference>
<gene>
    <name evidence="9" type="ORF">LC586_14120</name>
</gene>
<comment type="similarity">
    <text evidence="7">Belongs to the PINc/VapC protein family.</text>
</comment>
<organism evidence="9 10">
    <name type="scientific">Nostoc favosum CHAB5714</name>
    <dbReference type="NCBI Taxonomy" id="2780399"/>
    <lineage>
        <taxon>Bacteria</taxon>
        <taxon>Bacillati</taxon>
        <taxon>Cyanobacteriota</taxon>
        <taxon>Cyanophyceae</taxon>
        <taxon>Nostocales</taxon>
        <taxon>Nostocaceae</taxon>
        <taxon>Nostoc</taxon>
        <taxon>Nostoc favosum</taxon>
    </lineage>
</organism>
<evidence type="ECO:0000256" key="3">
    <source>
        <dbReference type="ARBA" id="ARBA00022722"/>
    </source>
</evidence>